<comment type="caution">
    <text evidence="1">The sequence shown here is derived from an EMBL/GenBank/DDBJ whole genome shotgun (WGS) entry which is preliminary data.</text>
</comment>
<accession>A0ACB8RZZ0</accession>
<proteinExistence type="predicted"/>
<keyword evidence="2" id="KW-1185">Reference proteome</keyword>
<gene>
    <name evidence="1" type="ORF">FA95DRAFT_1556937</name>
</gene>
<dbReference type="EMBL" id="MU275873">
    <property type="protein sequence ID" value="KAI0049457.1"/>
    <property type="molecule type" value="Genomic_DNA"/>
</dbReference>
<organism evidence="1 2">
    <name type="scientific">Auriscalpium vulgare</name>
    <dbReference type="NCBI Taxonomy" id="40419"/>
    <lineage>
        <taxon>Eukaryota</taxon>
        <taxon>Fungi</taxon>
        <taxon>Dikarya</taxon>
        <taxon>Basidiomycota</taxon>
        <taxon>Agaricomycotina</taxon>
        <taxon>Agaricomycetes</taxon>
        <taxon>Russulales</taxon>
        <taxon>Auriscalpiaceae</taxon>
        <taxon>Auriscalpium</taxon>
    </lineage>
</organism>
<evidence type="ECO:0000313" key="1">
    <source>
        <dbReference type="EMBL" id="KAI0049457.1"/>
    </source>
</evidence>
<reference evidence="1" key="2">
    <citation type="journal article" date="2022" name="New Phytol.">
        <title>Evolutionary transition to the ectomycorrhizal habit in the genomes of a hyperdiverse lineage of mushroom-forming fungi.</title>
        <authorList>
            <person name="Looney B."/>
            <person name="Miyauchi S."/>
            <person name="Morin E."/>
            <person name="Drula E."/>
            <person name="Courty P.E."/>
            <person name="Kohler A."/>
            <person name="Kuo A."/>
            <person name="LaButti K."/>
            <person name="Pangilinan J."/>
            <person name="Lipzen A."/>
            <person name="Riley R."/>
            <person name="Andreopoulos W."/>
            <person name="He G."/>
            <person name="Johnson J."/>
            <person name="Nolan M."/>
            <person name="Tritt A."/>
            <person name="Barry K.W."/>
            <person name="Grigoriev I.V."/>
            <person name="Nagy L.G."/>
            <person name="Hibbett D."/>
            <person name="Henrissat B."/>
            <person name="Matheny P.B."/>
            <person name="Labbe J."/>
            <person name="Martin F.M."/>
        </authorList>
    </citation>
    <scope>NUCLEOTIDE SEQUENCE</scope>
    <source>
        <strain evidence="1">FP105234-sp</strain>
    </source>
</reference>
<reference evidence="1" key="1">
    <citation type="submission" date="2021-02" db="EMBL/GenBank/DDBJ databases">
        <authorList>
            <consortium name="DOE Joint Genome Institute"/>
            <person name="Ahrendt S."/>
            <person name="Looney B.P."/>
            <person name="Miyauchi S."/>
            <person name="Morin E."/>
            <person name="Drula E."/>
            <person name="Courty P.E."/>
            <person name="Chicoki N."/>
            <person name="Fauchery L."/>
            <person name="Kohler A."/>
            <person name="Kuo A."/>
            <person name="Labutti K."/>
            <person name="Pangilinan J."/>
            <person name="Lipzen A."/>
            <person name="Riley R."/>
            <person name="Andreopoulos W."/>
            <person name="He G."/>
            <person name="Johnson J."/>
            <person name="Barry K.W."/>
            <person name="Grigoriev I.V."/>
            <person name="Nagy L."/>
            <person name="Hibbett D."/>
            <person name="Henrissat B."/>
            <person name="Matheny P.B."/>
            <person name="Labbe J."/>
            <person name="Martin F."/>
        </authorList>
    </citation>
    <scope>NUCLEOTIDE SEQUENCE</scope>
    <source>
        <strain evidence="1">FP105234-sp</strain>
    </source>
</reference>
<dbReference type="Proteomes" id="UP000814033">
    <property type="component" value="Unassembled WGS sequence"/>
</dbReference>
<name>A0ACB8RZZ0_9AGAM</name>
<protein>
    <submittedName>
        <fullName evidence="1">Uncharacterized protein</fullName>
    </submittedName>
</protein>
<evidence type="ECO:0000313" key="2">
    <source>
        <dbReference type="Proteomes" id="UP000814033"/>
    </source>
</evidence>
<sequence>MLSRAIQLSSQVPYQWGYIDKPPDGQLCLLFIPPHFSFPPDGIRFLEQEQRYNIPIAGGRELEVMEARYGFVPSSGETAASRVRRRYRLSKGGHSQLILVHYTRGSAVPIPNGAHSQPVRAYPMRPISEPAVYVMGEKIGQKVMLQQSGGPQALVTQQINEMEARERRSQREPRPPPVQTQRLDEEDTAEDLEHISTRTLALTRYQRNHELMSAVFAHAAFGARNTGPIPAPYAIFGESALDDQVAKLMQEIDTLRGNAAARQAKREEAERTEVEGRVDFEESAEVQIAVS</sequence>